<dbReference type="AlphaFoldDB" id="A0AAV9GP98"/>
<sequence length="152" mass="16674">MRMSITRAAPRHWMKLCAVAFPLFFLTGRSFVCWALPASPFATCAAWNPIGNLKHSLNPVPEPCSPLTAAVPPVCLPTQRPWISSPPGLLSSSGYVGQQFETRDLALSTFPELWLRCALLEAPAFPERQATFSTCTPTQARALAQWLSVPMC</sequence>
<reference evidence="1" key="1">
    <citation type="journal article" date="2023" name="Mol. Phylogenet. Evol.">
        <title>Genome-scale phylogeny and comparative genomics of the fungal order Sordariales.</title>
        <authorList>
            <person name="Hensen N."/>
            <person name="Bonometti L."/>
            <person name="Westerberg I."/>
            <person name="Brannstrom I.O."/>
            <person name="Guillou S."/>
            <person name="Cros-Aarteil S."/>
            <person name="Calhoun S."/>
            <person name="Haridas S."/>
            <person name="Kuo A."/>
            <person name="Mondo S."/>
            <person name="Pangilinan J."/>
            <person name="Riley R."/>
            <person name="LaButti K."/>
            <person name="Andreopoulos B."/>
            <person name="Lipzen A."/>
            <person name="Chen C."/>
            <person name="Yan M."/>
            <person name="Daum C."/>
            <person name="Ng V."/>
            <person name="Clum A."/>
            <person name="Steindorff A."/>
            <person name="Ohm R.A."/>
            <person name="Martin F."/>
            <person name="Silar P."/>
            <person name="Natvig D.O."/>
            <person name="Lalanne C."/>
            <person name="Gautier V."/>
            <person name="Ament-Velasquez S.L."/>
            <person name="Kruys A."/>
            <person name="Hutchinson M.I."/>
            <person name="Powell A.J."/>
            <person name="Barry K."/>
            <person name="Miller A.N."/>
            <person name="Grigoriev I.V."/>
            <person name="Debuchy R."/>
            <person name="Gladieux P."/>
            <person name="Hiltunen Thoren M."/>
            <person name="Johannesson H."/>
        </authorList>
    </citation>
    <scope>NUCLEOTIDE SEQUENCE</scope>
    <source>
        <strain evidence="1">PSN243</strain>
    </source>
</reference>
<accession>A0AAV9GP98</accession>
<evidence type="ECO:0000313" key="1">
    <source>
        <dbReference type="EMBL" id="KAK4450063.1"/>
    </source>
</evidence>
<proteinExistence type="predicted"/>
<dbReference type="Proteomes" id="UP001321760">
    <property type="component" value="Unassembled WGS sequence"/>
</dbReference>
<protein>
    <recommendedName>
        <fullName evidence="3">Secreted protein</fullName>
    </recommendedName>
</protein>
<keyword evidence="2" id="KW-1185">Reference proteome</keyword>
<dbReference type="EMBL" id="MU865934">
    <property type="protein sequence ID" value="KAK4450063.1"/>
    <property type="molecule type" value="Genomic_DNA"/>
</dbReference>
<name>A0AAV9GP98_9PEZI</name>
<reference evidence="1" key="2">
    <citation type="submission" date="2023-05" db="EMBL/GenBank/DDBJ databases">
        <authorList>
            <consortium name="Lawrence Berkeley National Laboratory"/>
            <person name="Steindorff A."/>
            <person name="Hensen N."/>
            <person name="Bonometti L."/>
            <person name="Westerberg I."/>
            <person name="Brannstrom I.O."/>
            <person name="Guillou S."/>
            <person name="Cros-Aarteil S."/>
            <person name="Calhoun S."/>
            <person name="Haridas S."/>
            <person name="Kuo A."/>
            <person name="Mondo S."/>
            <person name="Pangilinan J."/>
            <person name="Riley R."/>
            <person name="Labutti K."/>
            <person name="Andreopoulos B."/>
            <person name="Lipzen A."/>
            <person name="Chen C."/>
            <person name="Yanf M."/>
            <person name="Daum C."/>
            <person name="Ng V."/>
            <person name="Clum A."/>
            <person name="Ohm R."/>
            <person name="Martin F."/>
            <person name="Silar P."/>
            <person name="Natvig D."/>
            <person name="Lalanne C."/>
            <person name="Gautier V."/>
            <person name="Ament-Velasquez S.L."/>
            <person name="Kruys A."/>
            <person name="Hutchinson M.I."/>
            <person name="Powell A.J."/>
            <person name="Barry K."/>
            <person name="Miller A.N."/>
            <person name="Grigoriev I.V."/>
            <person name="Debuchy R."/>
            <person name="Gladieux P."/>
            <person name="Thoren M.H."/>
            <person name="Johannesson H."/>
        </authorList>
    </citation>
    <scope>NUCLEOTIDE SEQUENCE</scope>
    <source>
        <strain evidence="1">PSN243</strain>
    </source>
</reference>
<comment type="caution">
    <text evidence="1">The sequence shown here is derived from an EMBL/GenBank/DDBJ whole genome shotgun (WGS) entry which is preliminary data.</text>
</comment>
<gene>
    <name evidence="1" type="ORF">QBC34DRAFT_81114</name>
</gene>
<organism evidence="1 2">
    <name type="scientific">Podospora aff. communis PSN243</name>
    <dbReference type="NCBI Taxonomy" id="3040156"/>
    <lineage>
        <taxon>Eukaryota</taxon>
        <taxon>Fungi</taxon>
        <taxon>Dikarya</taxon>
        <taxon>Ascomycota</taxon>
        <taxon>Pezizomycotina</taxon>
        <taxon>Sordariomycetes</taxon>
        <taxon>Sordariomycetidae</taxon>
        <taxon>Sordariales</taxon>
        <taxon>Podosporaceae</taxon>
        <taxon>Podospora</taxon>
    </lineage>
</organism>
<evidence type="ECO:0008006" key="3">
    <source>
        <dbReference type="Google" id="ProtNLM"/>
    </source>
</evidence>
<evidence type="ECO:0000313" key="2">
    <source>
        <dbReference type="Proteomes" id="UP001321760"/>
    </source>
</evidence>